<dbReference type="AlphaFoldDB" id="A0A9Q1GQY6"/>
<evidence type="ECO:0000256" key="2">
    <source>
        <dbReference type="ARBA" id="ARBA00023015"/>
    </source>
</evidence>
<feature type="region of interest" description="Disordered" evidence="6">
    <location>
        <begin position="1"/>
        <end position="50"/>
    </location>
</feature>
<dbReference type="InterPro" id="IPR003340">
    <property type="entry name" value="B3_DNA-bd"/>
</dbReference>
<comment type="subcellular location">
    <subcellularLocation>
        <location evidence="1">Nucleus</location>
    </subcellularLocation>
</comment>
<dbReference type="Proteomes" id="UP001153076">
    <property type="component" value="Unassembled WGS sequence"/>
</dbReference>
<dbReference type="SUPFAM" id="SSF101936">
    <property type="entry name" value="DNA-binding pseudobarrel domain"/>
    <property type="match status" value="1"/>
</dbReference>
<keyword evidence="9" id="KW-1185">Reference proteome</keyword>
<comment type="caution">
    <text evidence="8">The sequence shown here is derived from an EMBL/GenBank/DDBJ whole genome shotgun (WGS) entry which is preliminary data.</text>
</comment>
<sequence length="307" mass="35114">MMMMVEEERESHKNEASGFEAGGGGATATSGSGTMPSRPEWTRPSQTQRPNHTQLVVGFGEHKIQRKKRMARQRRSSVTLLPFAASAHVPPLPLPARVIDPRRLRFLFQKQLQNSDVSSLRRMVLPKKAAESHLPALETKEGIFITMHDIDGVHMWSFKYRFWPNNNSRMYVLENTGDFVSTHHLGLGDFIMIYQDFINLNYVIQAKKASEKEIMYTEYATTTVNDYFQPQDMEISRYNQLSWNEPASNSSEDTTTHSMSFVYETTSFLSDNPFDFLGGPMNNYCSRIGPGFESFGSVDNWSLDDFY</sequence>
<evidence type="ECO:0000313" key="9">
    <source>
        <dbReference type="Proteomes" id="UP001153076"/>
    </source>
</evidence>
<evidence type="ECO:0000313" key="8">
    <source>
        <dbReference type="EMBL" id="KAJ8423684.1"/>
    </source>
</evidence>
<keyword evidence="3" id="KW-0238">DNA-binding</keyword>
<keyword evidence="5" id="KW-0539">Nucleus</keyword>
<name>A0A9Q1GQY6_9CARY</name>
<dbReference type="InterPro" id="IPR044800">
    <property type="entry name" value="LEC2-like"/>
</dbReference>
<dbReference type="GO" id="GO:0003700">
    <property type="term" value="F:DNA-binding transcription factor activity"/>
    <property type="evidence" value="ECO:0007669"/>
    <property type="project" value="InterPro"/>
</dbReference>
<evidence type="ECO:0000256" key="6">
    <source>
        <dbReference type="SAM" id="MobiDB-lite"/>
    </source>
</evidence>
<evidence type="ECO:0000256" key="4">
    <source>
        <dbReference type="ARBA" id="ARBA00023163"/>
    </source>
</evidence>
<reference evidence="8" key="1">
    <citation type="submission" date="2022-04" db="EMBL/GenBank/DDBJ databases">
        <title>Carnegiea gigantea Genome sequencing and assembly v2.</title>
        <authorList>
            <person name="Copetti D."/>
            <person name="Sanderson M.J."/>
            <person name="Burquez A."/>
            <person name="Wojciechowski M.F."/>
        </authorList>
    </citation>
    <scope>NUCLEOTIDE SEQUENCE</scope>
    <source>
        <strain evidence="8">SGP5-SGP5p</strain>
        <tissue evidence="8">Aerial part</tissue>
    </source>
</reference>
<dbReference type="PANTHER" id="PTHR31140">
    <property type="entry name" value="B3 DOMAIN-CONTAINING TRANSCRIPTION FACTOR ABI3"/>
    <property type="match status" value="1"/>
</dbReference>
<dbReference type="OrthoDB" id="757982at2759"/>
<dbReference type="InterPro" id="IPR015300">
    <property type="entry name" value="DNA-bd_pseudobarrel_sf"/>
</dbReference>
<protein>
    <recommendedName>
        <fullName evidence="7">TF-B3 domain-containing protein</fullName>
    </recommendedName>
</protein>
<evidence type="ECO:0000256" key="1">
    <source>
        <dbReference type="ARBA" id="ARBA00004123"/>
    </source>
</evidence>
<keyword evidence="2" id="KW-0805">Transcription regulation</keyword>
<gene>
    <name evidence="8" type="ORF">Cgig2_027721</name>
</gene>
<dbReference type="Gene3D" id="2.40.330.10">
    <property type="entry name" value="DNA-binding pseudobarrel domain"/>
    <property type="match status" value="1"/>
</dbReference>
<dbReference type="GO" id="GO:0005634">
    <property type="term" value="C:nucleus"/>
    <property type="evidence" value="ECO:0007669"/>
    <property type="project" value="UniProtKB-SubCell"/>
</dbReference>
<feature type="domain" description="TF-B3" evidence="7">
    <location>
        <begin position="108"/>
        <end position="210"/>
    </location>
</feature>
<dbReference type="Pfam" id="PF02362">
    <property type="entry name" value="B3"/>
    <property type="match status" value="1"/>
</dbReference>
<proteinExistence type="predicted"/>
<dbReference type="SMART" id="SM01019">
    <property type="entry name" value="B3"/>
    <property type="match status" value="1"/>
</dbReference>
<dbReference type="GO" id="GO:0003677">
    <property type="term" value="F:DNA binding"/>
    <property type="evidence" value="ECO:0007669"/>
    <property type="project" value="UniProtKB-KW"/>
</dbReference>
<dbReference type="CDD" id="cd10017">
    <property type="entry name" value="B3_DNA"/>
    <property type="match status" value="1"/>
</dbReference>
<keyword evidence="4" id="KW-0804">Transcription</keyword>
<evidence type="ECO:0000256" key="5">
    <source>
        <dbReference type="ARBA" id="ARBA00023242"/>
    </source>
</evidence>
<dbReference type="PANTHER" id="PTHR31140:SF73">
    <property type="entry name" value="B3 DOMAIN-CONTAINING TRANSCRIPTION FACTOR FUS3"/>
    <property type="match status" value="1"/>
</dbReference>
<accession>A0A9Q1GQY6</accession>
<evidence type="ECO:0000259" key="7">
    <source>
        <dbReference type="SMART" id="SM01019"/>
    </source>
</evidence>
<organism evidence="8 9">
    <name type="scientific">Carnegiea gigantea</name>
    <dbReference type="NCBI Taxonomy" id="171969"/>
    <lineage>
        <taxon>Eukaryota</taxon>
        <taxon>Viridiplantae</taxon>
        <taxon>Streptophyta</taxon>
        <taxon>Embryophyta</taxon>
        <taxon>Tracheophyta</taxon>
        <taxon>Spermatophyta</taxon>
        <taxon>Magnoliopsida</taxon>
        <taxon>eudicotyledons</taxon>
        <taxon>Gunneridae</taxon>
        <taxon>Pentapetalae</taxon>
        <taxon>Caryophyllales</taxon>
        <taxon>Cactineae</taxon>
        <taxon>Cactaceae</taxon>
        <taxon>Cactoideae</taxon>
        <taxon>Echinocereeae</taxon>
        <taxon>Carnegiea</taxon>
    </lineage>
</organism>
<evidence type="ECO:0000256" key="3">
    <source>
        <dbReference type="ARBA" id="ARBA00023125"/>
    </source>
</evidence>
<dbReference type="EMBL" id="JAKOGI010001902">
    <property type="protein sequence ID" value="KAJ8423684.1"/>
    <property type="molecule type" value="Genomic_DNA"/>
</dbReference>